<accession>A0A310TNJ2</accession>
<dbReference type="CTD" id="108705227"/>
<dbReference type="PANTHER" id="PTHR43826">
    <property type="entry name" value="GLUCOSE-6-PHOSPHATE EXCHANGER SLC37A4"/>
    <property type="match status" value="1"/>
</dbReference>
<dbReference type="InterPro" id="IPR051337">
    <property type="entry name" value="OPA_Antiporter"/>
</dbReference>
<dbReference type="PaxDb" id="8355-A0A310TNJ2"/>
<dbReference type="Bgee" id="108705227">
    <property type="expression patterns" value="Expressed in oocyte and 3 other cell types or tissues"/>
</dbReference>
<keyword evidence="2 5" id="KW-0812">Transmembrane</keyword>
<dbReference type="KEGG" id="xla:108705227"/>
<dbReference type="STRING" id="8355.A0A310TNJ2"/>
<protein>
    <submittedName>
        <fullName evidence="7">Glucose-6-phosphate exchanger SLC37A4</fullName>
    </submittedName>
</protein>
<evidence type="ECO:0000256" key="5">
    <source>
        <dbReference type="SAM" id="Phobius"/>
    </source>
</evidence>
<evidence type="ECO:0000256" key="4">
    <source>
        <dbReference type="ARBA" id="ARBA00023136"/>
    </source>
</evidence>
<dbReference type="GO" id="GO:0035435">
    <property type="term" value="P:phosphate ion transmembrane transport"/>
    <property type="evidence" value="ECO:0007669"/>
    <property type="project" value="TreeGrafter"/>
</dbReference>
<organism evidence="6 7">
    <name type="scientific">Xenopus laevis</name>
    <name type="common">African clawed frog</name>
    <dbReference type="NCBI Taxonomy" id="8355"/>
    <lineage>
        <taxon>Eukaryota</taxon>
        <taxon>Metazoa</taxon>
        <taxon>Chordata</taxon>
        <taxon>Craniata</taxon>
        <taxon>Vertebrata</taxon>
        <taxon>Euteleostomi</taxon>
        <taxon>Amphibia</taxon>
        <taxon>Batrachia</taxon>
        <taxon>Anura</taxon>
        <taxon>Pipoidea</taxon>
        <taxon>Pipidae</taxon>
        <taxon>Xenopodinae</taxon>
        <taxon>Xenopus</taxon>
        <taxon>Xenopus</taxon>
    </lineage>
</organism>
<evidence type="ECO:0000256" key="1">
    <source>
        <dbReference type="ARBA" id="ARBA00004127"/>
    </source>
</evidence>
<dbReference type="PANTHER" id="PTHR43826:SF3">
    <property type="entry name" value="GLUCOSE-6-PHOSPHATE EXCHANGER SLC37A4"/>
    <property type="match status" value="1"/>
</dbReference>
<dbReference type="GeneID" id="108705227"/>
<comment type="subcellular location">
    <subcellularLocation>
        <location evidence="1">Endomembrane system</location>
        <topology evidence="1">Multi-pass membrane protein</topology>
    </subcellularLocation>
</comment>
<dbReference type="RefSeq" id="XP_018097490.1">
    <property type="nucleotide sequence ID" value="XM_018242001.2"/>
</dbReference>
<dbReference type="GO" id="GO:0061513">
    <property type="term" value="F:glucose 6-phosphate:phosphate antiporter activity"/>
    <property type="evidence" value="ECO:0007669"/>
    <property type="project" value="TreeGrafter"/>
</dbReference>
<keyword evidence="3 5" id="KW-1133">Transmembrane helix</keyword>
<name>A0A310TNJ2_XENLA</name>
<evidence type="ECO:0000313" key="6">
    <source>
        <dbReference type="Proteomes" id="UP000186698"/>
    </source>
</evidence>
<dbReference type="OrthoDB" id="3639251at2759"/>
<dbReference type="GO" id="GO:0005789">
    <property type="term" value="C:endoplasmic reticulum membrane"/>
    <property type="evidence" value="ECO:0007669"/>
    <property type="project" value="TreeGrafter"/>
</dbReference>
<feature type="transmembrane region" description="Helical" evidence="5">
    <location>
        <begin position="25"/>
        <end position="50"/>
    </location>
</feature>
<evidence type="ECO:0000256" key="3">
    <source>
        <dbReference type="ARBA" id="ARBA00022989"/>
    </source>
</evidence>
<dbReference type="InterPro" id="IPR036259">
    <property type="entry name" value="MFS_trans_sf"/>
</dbReference>
<proteinExistence type="predicted"/>
<evidence type="ECO:0000313" key="7">
    <source>
        <dbReference type="RefSeq" id="XP_018097490.1"/>
    </source>
</evidence>
<reference evidence="7" key="1">
    <citation type="submission" date="2025-08" db="UniProtKB">
        <authorList>
            <consortium name="RefSeq"/>
        </authorList>
    </citation>
    <scope>IDENTIFICATION</scope>
    <source>
        <strain evidence="7">J_2021</strain>
        <tissue evidence="7">Erythrocytes</tissue>
    </source>
</reference>
<gene>
    <name evidence="7" type="primary">LOC108705227</name>
</gene>
<feature type="transmembrane region" description="Helical" evidence="5">
    <location>
        <begin position="105"/>
        <end position="126"/>
    </location>
</feature>
<dbReference type="AlphaFoldDB" id="A0A310TNJ2"/>
<dbReference type="Gene3D" id="1.20.1250.20">
    <property type="entry name" value="MFS general substrate transporter like domains"/>
    <property type="match status" value="1"/>
</dbReference>
<keyword evidence="4 5" id="KW-0472">Membrane</keyword>
<evidence type="ECO:0000256" key="2">
    <source>
        <dbReference type="ARBA" id="ARBA00022692"/>
    </source>
</evidence>
<sequence>MGLRSHGNPWHGLLLSMMTRMAVSLYLFCVTVTAGSSKIWILILGAAFGFSSYRPIPLFGVIGNESAPSNFIGTCYCGPLCKRGWIPCRTFSTIAKHYGWDWDTAFWAAEMTCLAITIIFFLLRNIQRWAVYRRKWTELGALNHPHLQTPLRTMERLHSKGRGGGWFQDSIFFLKQDLKNLTCAKKMPCSLTISIPSETVSY</sequence>
<accession>A0A974BR86</accession>
<keyword evidence="6" id="KW-1185">Reference proteome</keyword>
<dbReference type="Proteomes" id="UP000186698">
    <property type="component" value="Chromosome 7S"/>
</dbReference>